<evidence type="ECO:0000256" key="2">
    <source>
        <dbReference type="ARBA" id="ARBA00022980"/>
    </source>
</evidence>
<evidence type="ECO:0000256" key="3">
    <source>
        <dbReference type="ARBA" id="ARBA00023274"/>
    </source>
</evidence>
<organism evidence="5">
    <name type="scientific">Ditylum brightwellii</name>
    <dbReference type="NCBI Taxonomy" id="49249"/>
    <lineage>
        <taxon>Eukaryota</taxon>
        <taxon>Sar</taxon>
        <taxon>Stramenopiles</taxon>
        <taxon>Ochrophyta</taxon>
        <taxon>Bacillariophyta</taxon>
        <taxon>Mediophyceae</taxon>
        <taxon>Lithodesmiophycidae</taxon>
        <taxon>Lithodesmiales</taxon>
        <taxon>Lithodesmiaceae</taxon>
        <taxon>Ditylum</taxon>
    </lineage>
</organism>
<dbReference type="AlphaFoldDB" id="A0A6U3SB59"/>
<reference evidence="5" key="1">
    <citation type="submission" date="2021-01" db="EMBL/GenBank/DDBJ databases">
        <authorList>
            <person name="Corre E."/>
            <person name="Pelletier E."/>
            <person name="Niang G."/>
            <person name="Scheremetjew M."/>
            <person name="Finn R."/>
            <person name="Kale V."/>
            <person name="Holt S."/>
            <person name="Cochrane G."/>
            <person name="Meng A."/>
            <person name="Brown T."/>
            <person name="Cohen L."/>
        </authorList>
    </citation>
    <scope>NUCLEOTIDE SEQUENCE</scope>
    <source>
        <strain evidence="5">GSO104</strain>
    </source>
</reference>
<dbReference type="InterPro" id="IPR012678">
    <property type="entry name" value="Ribosomal_uL23/eL15/eS24_sf"/>
</dbReference>
<dbReference type="InterPro" id="IPR012677">
    <property type="entry name" value="Nucleotide-bd_a/b_plait_sf"/>
</dbReference>
<dbReference type="InterPro" id="IPR013025">
    <property type="entry name" value="Ribosomal_uL23-like"/>
</dbReference>
<dbReference type="Pfam" id="PF00276">
    <property type="entry name" value="Ribosomal_L23"/>
    <property type="match status" value="1"/>
</dbReference>
<dbReference type="GO" id="GO:0032543">
    <property type="term" value="P:mitochondrial translation"/>
    <property type="evidence" value="ECO:0007669"/>
    <property type="project" value="TreeGrafter"/>
</dbReference>
<dbReference type="GO" id="GO:0003735">
    <property type="term" value="F:structural constituent of ribosome"/>
    <property type="evidence" value="ECO:0007669"/>
    <property type="project" value="InterPro"/>
</dbReference>
<comment type="similarity">
    <text evidence="1">Belongs to the universal ribosomal protein uL23 family.</text>
</comment>
<dbReference type="SUPFAM" id="SSF54189">
    <property type="entry name" value="Ribosomal proteins S24e, L23 and L15e"/>
    <property type="match status" value="1"/>
</dbReference>
<keyword evidence="3" id="KW-0687">Ribonucleoprotein</keyword>
<sequence length="118" mass="13165">MSLAAKFGPGLRVWMPNMPIVLLSARNATETSAATATFRVLPKMTKHEVKEHLTKIYNLPVAKVNTQNYLGKRKRVVGKRRIAYYKNADFKKAIVTFGPSLTDVGLGAQVGEMEEEEE</sequence>
<name>A0A6U3SB59_9STRA</name>
<accession>A0A6U3SB59</accession>
<keyword evidence="2" id="KW-0689">Ribosomal protein</keyword>
<dbReference type="EMBL" id="HBNS01061357">
    <property type="protein sequence ID" value="CAE4669171.1"/>
    <property type="molecule type" value="Transcribed_RNA"/>
</dbReference>
<evidence type="ECO:0000256" key="1">
    <source>
        <dbReference type="ARBA" id="ARBA00006700"/>
    </source>
</evidence>
<dbReference type="Gene3D" id="3.30.70.330">
    <property type="match status" value="1"/>
</dbReference>
<dbReference type="GO" id="GO:0005762">
    <property type="term" value="C:mitochondrial large ribosomal subunit"/>
    <property type="evidence" value="ECO:0007669"/>
    <property type="project" value="TreeGrafter"/>
</dbReference>
<evidence type="ECO:0000256" key="4">
    <source>
        <dbReference type="ARBA" id="ARBA00039977"/>
    </source>
</evidence>
<dbReference type="PANTHER" id="PTHR12059">
    <property type="entry name" value="RIBOSOMAL PROTEIN L23-RELATED"/>
    <property type="match status" value="1"/>
</dbReference>
<protein>
    <recommendedName>
        <fullName evidence="4">Large ribosomal subunit protein uL23m</fullName>
    </recommendedName>
</protein>
<gene>
    <name evidence="5" type="ORF">DBRI00130_LOCUS44226</name>
</gene>
<proteinExistence type="inferred from homology"/>
<evidence type="ECO:0000313" key="5">
    <source>
        <dbReference type="EMBL" id="CAE4669171.1"/>
    </source>
</evidence>
<dbReference type="PANTHER" id="PTHR12059:SF5">
    <property type="entry name" value="LARGE RIBOSOMAL SUBUNIT PROTEIN UL23M"/>
    <property type="match status" value="1"/>
</dbReference>